<reference evidence="4" key="1">
    <citation type="submission" date="2015-03" db="EMBL/GenBank/DDBJ databases">
        <authorList>
            <consortium name="Pathogen Informatics"/>
        </authorList>
    </citation>
    <scope>NUCLEOTIDE SEQUENCE [LARGE SCALE GENOMIC DNA]</scope>
    <source>
        <strain evidence="4">IP27925</strain>
    </source>
</reference>
<dbReference type="AlphaFoldDB" id="A0A0T9TLP9"/>
<keyword evidence="3" id="KW-0808">Transferase</keyword>
<sequence length="355" mass="39314">MGGAEKQTCLIADRIAAAGHKVIIISLSGETLVKPNKNIPIIELSMKKNIFSMFSSLLAAKKIIKEFNPNVVHSHMFHANIFSRVLRVIVRVPWLVCSAHNTNEGNKLRMLTYRWTDKLASISTNVSKEAVDAFIQKGASFPGRMICVLNGIDTENFKYDAISRLYKRQELNVGDDTKMLLSVGRLTEAKDYPNLFKAFALLINNNSFHVKTKLYIVGDGHLSNILRLMTEKLGISNNVAFLGIRNDIPELMCAADVFILSSEWEGFGLVVAEAMACERAVVATDSGGVKEVLGDCGELVPISDHVSLSDSISKILSLSNEEKRELGISARGRVLSEYSIDTVKDNWINIYKGIY</sequence>
<dbReference type="InterPro" id="IPR001296">
    <property type="entry name" value="Glyco_trans_1"/>
</dbReference>
<gene>
    <name evidence="3" type="primary">glgA_1</name>
    <name evidence="3" type="ORF">ERS008460_01186</name>
</gene>
<accession>A0A0T9TLP9</accession>
<protein>
    <submittedName>
        <fullName evidence="3">WbcN protein</fullName>
        <ecNumber evidence="3">2.4.1.21</ecNumber>
    </submittedName>
</protein>
<dbReference type="EC" id="2.4.1.21" evidence="3"/>
<dbReference type="InterPro" id="IPR028098">
    <property type="entry name" value="Glyco_trans_4-like_N"/>
</dbReference>
<organism evidence="3 4">
    <name type="scientific">Yersinia aleksiciae</name>
    <dbReference type="NCBI Taxonomy" id="263819"/>
    <lineage>
        <taxon>Bacteria</taxon>
        <taxon>Pseudomonadati</taxon>
        <taxon>Pseudomonadota</taxon>
        <taxon>Gammaproteobacteria</taxon>
        <taxon>Enterobacterales</taxon>
        <taxon>Yersiniaceae</taxon>
        <taxon>Yersinia</taxon>
    </lineage>
</organism>
<dbReference type="EMBL" id="CQEM01000004">
    <property type="protein sequence ID" value="CNK88787.1"/>
    <property type="molecule type" value="Genomic_DNA"/>
</dbReference>
<dbReference type="Gene3D" id="3.40.50.2000">
    <property type="entry name" value="Glycogen Phosphorylase B"/>
    <property type="match status" value="2"/>
</dbReference>
<evidence type="ECO:0000313" key="4">
    <source>
        <dbReference type="Proteomes" id="UP000040088"/>
    </source>
</evidence>
<dbReference type="GO" id="GO:1901135">
    <property type="term" value="P:carbohydrate derivative metabolic process"/>
    <property type="evidence" value="ECO:0007669"/>
    <property type="project" value="UniProtKB-ARBA"/>
</dbReference>
<dbReference type="Pfam" id="PF13439">
    <property type="entry name" value="Glyco_transf_4"/>
    <property type="match status" value="1"/>
</dbReference>
<keyword evidence="3" id="KW-0328">Glycosyltransferase</keyword>
<dbReference type="PANTHER" id="PTHR12526">
    <property type="entry name" value="GLYCOSYLTRANSFERASE"/>
    <property type="match status" value="1"/>
</dbReference>
<evidence type="ECO:0000259" key="2">
    <source>
        <dbReference type="Pfam" id="PF13439"/>
    </source>
</evidence>
<dbReference type="Proteomes" id="UP000040088">
    <property type="component" value="Unassembled WGS sequence"/>
</dbReference>
<evidence type="ECO:0000313" key="3">
    <source>
        <dbReference type="EMBL" id="CNK88787.1"/>
    </source>
</evidence>
<evidence type="ECO:0000259" key="1">
    <source>
        <dbReference type="Pfam" id="PF00534"/>
    </source>
</evidence>
<dbReference type="PANTHER" id="PTHR12526:SF630">
    <property type="entry name" value="GLYCOSYLTRANSFERASE"/>
    <property type="match status" value="1"/>
</dbReference>
<dbReference type="GO" id="GO:0009011">
    <property type="term" value="F:alpha-1,4-glucan glucosyltransferase (ADP-glucose donor) activity"/>
    <property type="evidence" value="ECO:0007669"/>
    <property type="project" value="UniProtKB-EC"/>
</dbReference>
<dbReference type="SUPFAM" id="SSF53756">
    <property type="entry name" value="UDP-Glycosyltransferase/glycogen phosphorylase"/>
    <property type="match status" value="1"/>
</dbReference>
<feature type="domain" description="Glycosyltransferase subfamily 4-like N-terminal" evidence="2">
    <location>
        <begin position="1"/>
        <end position="155"/>
    </location>
</feature>
<name>A0A0T9TLP9_YERAE</name>
<feature type="domain" description="Glycosyl transferase family 1" evidence="1">
    <location>
        <begin position="167"/>
        <end position="327"/>
    </location>
</feature>
<proteinExistence type="predicted"/>
<dbReference type="Pfam" id="PF00534">
    <property type="entry name" value="Glycos_transf_1"/>
    <property type="match status" value="1"/>
</dbReference>